<dbReference type="SMART" id="SM00380">
    <property type="entry name" value="AP2"/>
    <property type="match status" value="1"/>
</dbReference>
<dbReference type="InterPro" id="IPR001471">
    <property type="entry name" value="AP2/ERF_dom"/>
</dbReference>
<protein>
    <submittedName>
        <fullName evidence="8">OLC1v1038540C1</fullName>
    </submittedName>
</protein>
<dbReference type="PANTHER" id="PTHR31190">
    <property type="entry name" value="DNA-BINDING DOMAIN"/>
    <property type="match status" value="1"/>
</dbReference>
<keyword evidence="6" id="KW-0539">Nucleus</keyword>
<dbReference type="GO" id="GO:0003700">
    <property type="term" value="F:DNA-binding transcription factor activity"/>
    <property type="evidence" value="ECO:0007669"/>
    <property type="project" value="InterPro"/>
</dbReference>
<evidence type="ECO:0000313" key="9">
    <source>
        <dbReference type="Proteomes" id="UP001161247"/>
    </source>
</evidence>
<accession>A0AAV1D146</accession>
<sequence length="176" mass="19687">MIPKFPICFVSMPSSINSNLAGGNNSNNSSETAECSRLEPQRLGLSTAVEGGLVQAHTAEWTRYKGVRRRPWGKFASEIRDPMRKGSRMWLGTYETPEDAALAYDRAAFRMRGSKAKLNFPHLINSSDVVMEPVRVKPRKRGSQQAFYSPASTEIHFGKKGKFVEISFTDSKDDKP</sequence>
<reference evidence="8" key="1">
    <citation type="submission" date="2023-03" db="EMBL/GenBank/DDBJ databases">
        <authorList>
            <person name="Julca I."/>
        </authorList>
    </citation>
    <scope>NUCLEOTIDE SEQUENCE</scope>
</reference>
<dbReference type="PRINTS" id="PR00367">
    <property type="entry name" value="ETHRSPELEMNT"/>
</dbReference>
<dbReference type="PROSITE" id="PS51032">
    <property type="entry name" value="AP2_ERF"/>
    <property type="match status" value="1"/>
</dbReference>
<dbReference type="SUPFAM" id="SSF54171">
    <property type="entry name" value="DNA-binding domain"/>
    <property type="match status" value="1"/>
</dbReference>
<dbReference type="Proteomes" id="UP001161247">
    <property type="component" value="Chromosome 4"/>
</dbReference>
<name>A0AAV1D146_OLDCO</name>
<dbReference type="InterPro" id="IPR044808">
    <property type="entry name" value="ERF_plant"/>
</dbReference>
<dbReference type="CDD" id="cd00018">
    <property type="entry name" value="AP2"/>
    <property type="match status" value="1"/>
</dbReference>
<dbReference type="PANTHER" id="PTHR31190:SF287">
    <property type="entry name" value="DEVELOPMENT RELATED ERF PROTEIN"/>
    <property type="match status" value="1"/>
</dbReference>
<organism evidence="8 9">
    <name type="scientific">Oldenlandia corymbosa var. corymbosa</name>
    <dbReference type="NCBI Taxonomy" id="529605"/>
    <lineage>
        <taxon>Eukaryota</taxon>
        <taxon>Viridiplantae</taxon>
        <taxon>Streptophyta</taxon>
        <taxon>Embryophyta</taxon>
        <taxon>Tracheophyta</taxon>
        <taxon>Spermatophyta</taxon>
        <taxon>Magnoliopsida</taxon>
        <taxon>eudicotyledons</taxon>
        <taxon>Gunneridae</taxon>
        <taxon>Pentapetalae</taxon>
        <taxon>asterids</taxon>
        <taxon>lamiids</taxon>
        <taxon>Gentianales</taxon>
        <taxon>Rubiaceae</taxon>
        <taxon>Rubioideae</taxon>
        <taxon>Spermacoceae</taxon>
        <taxon>Hedyotis-Oldenlandia complex</taxon>
        <taxon>Oldenlandia</taxon>
    </lineage>
</organism>
<keyword evidence="4" id="KW-0238">DNA-binding</keyword>
<dbReference type="GO" id="GO:0005634">
    <property type="term" value="C:nucleus"/>
    <property type="evidence" value="ECO:0007669"/>
    <property type="project" value="UniProtKB-SubCell"/>
</dbReference>
<dbReference type="Pfam" id="PF00847">
    <property type="entry name" value="AP2"/>
    <property type="match status" value="1"/>
</dbReference>
<dbReference type="EMBL" id="OX459121">
    <property type="protein sequence ID" value="CAI9101258.1"/>
    <property type="molecule type" value="Genomic_DNA"/>
</dbReference>
<keyword evidence="5" id="KW-0804">Transcription</keyword>
<dbReference type="InterPro" id="IPR036955">
    <property type="entry name" value="AP2/ERF_dom_sf"/>
</dbReference>
<dbReference type="FunFam" id="3.30.730.10:FF:000001">
    <property type="entry name" value="Ethylene-responsive transcription factor 2"/>
    <property type="match status" value="1"/>
</dbReference>
<evidence type="ECO:0000256" key="6">
    <source>
        <dbReference type="ARBA" id="ARBA00023242"/>
    </source>
</evidence>
<dbReference type="Gene3D" id="3.30.730.10">
    <property type="entry name" value="AP2/ERF domain"/>
    <property type="match status" value="1"/>
</dbReference>
<evidence type="ECO:0000313" key="8">
    <source>
        <dbReference type="EMBL" id="CAI9101258.1"/>
    </source>
</evidence>
<evidence type="ECO:0000256" key="2">
    <source>
        <dbReference type="ARBA" id="ARBA00022821"/>
    </source>
</evidence>
<proteinExistence type="predicted"/>
<dbReference type="GO" id="GO:0009873">
    <property type="term" value="P:ethylene-activated signaling pathway"/>
    <property type="evidence" value="ECO:0007669"/>
    <property type="project" value="InterPro"/>
</dbReference>
<dbReference type="GO" id="GO:0003677">
    <property type="term" value="F:DNA binding"/>
    <property type="evidence" value="ECO:0007669"/>
    <property type="project" value="UniProtKB-KW"/>
</dbReference>
<evidence type="ECO:0000256" key="1">
    <source>
        <dbReference type="ARBA" id="ARBA00004123"/>
    </source>
</evidence>
<dbReference type="InterPro" id="IPR016177">
    <property type="entry name" value="DNA-bd_dom_sf"/>
</dbReference>
<dbReference type="GO" id="GO:0006952">
    <property type="term" value="P:defense response"/>
    <property type="evidence" value="ECO:0007669"/>
    <property type="project" value="UniProtKB-KW"/>
</dbReference>
<keyword evidence="2" id="KW-0611">Plant defense</keyword>
<evidence type="ECO:0000256" key="3">
    <source>
        <dbReference type="ARBA" id="ARBA00023015"/>
    </source>
</evidence>
<gene>
    <name evidence="8" type="ORF">OLC1_LOCUS10888</name>
</gene>
<feature type="domain" description="AP2/ERF" evidence="7">
    <location>
        <begin position="63"/>
        <end position="121"/>
    </location>
</feature>
<comment type="subcellular location">
    <subcellularLocation>
        <location evidence="1">Nucleus</location>
    </subcellularLocation>
</comment>
<keyword evidence="3" id="KW-0805">Transcription regulation</keyword>
<evidence type="ECO:0000256" key="4">
    <source>
        <dbReference type="ARBA" id="ARBA00023125"/>
    </source>
</evidence>
<evidence type="ECO:0000256" key="5">
    <source>
        <dbReference type="ARBA" id="ARBA00023163"/>
    </source>
</evidence>
<evidence type="ECO:0000259" key="7">
    <source>
        <dbReference type="PROSITE" id="PS51032"/>
    </source>
</evidence>
<keyword evidence="9" id="KW-1185">Reference proteome</keyword>
<dbReference type="AlphaFoldDB" id="A0AAV1D146"/>